<accession>A0A8X7C0D8</accession>
<dbReference type="OrthoDB" id="10375647at2759"/>
<proteinExistence type="predicted"/>
<evidence type="ECO:0000313" key="2">
    <source>
        <dbReference type="EMBL" id="GFY52021.1"/>
    </source>
</evidence>
<keyword evidence="1" id="KW-0732">Signal</keyword>
<feature type="chain" id="PRO_5036493643" evidence="1">
    <location>
        <begin position="21"/>
        <end position="103"/>
    </location>
</feature>
<dbReference type="AlphaFoldDB" id="A0A8X7C0D8"/>
<evidence type="ECO:0000256" key="1">
    <source>
        <dbReference type="SAM" id="SignalP"/>
    </source>
</evidence>
<comment type="caution">
    <text evidence="2">The sequence shown here is derived from an EMBL/GenBank/DDBJ whole genome shotgun (WGS) entry which is preliminary data.</text>
</comment>
<name>A0A8X7C0D8_9ARAC</name>
<dbReference type="EMBL" id="BMAV01008426">
    <property type="protein sequence ID" value="GFY52021.1"/>
    <property type="molecule type" value="Genomic_DNA"/>
</dbReference>
<reference evidence="2" key="1">
    <citation type="submission" date="2020-08" db="EMBL/GenBank/DDBJ databases">
        <title>Multicomponent nature underlies the extraordinary mechanical properties of spider dragline silk.</title>
        <authorList>
            <person name="Kono N."/>
            <person name="Nakamura H."/>
            <person name="Mori M."/>
            <person name="Yoshida Y."/>
            <person name="Ohtoshi R."/>
            <person name="Malay A.D."/>
            <person name="Moran D.A.P."/>
            <person name="Tomita M."/>
            <person name="Numata K."/>
            <person name="Arakawa K."/>
        </authorList>
    </citation>
    <scope>NUCLEOTIDE SEQUENCE</scope>
</reference>
<organism evidence="2 3">
    <name type="scientific">Trichonephila inaurata madagascariensis</name>
    <dbReference type="NCBI Taxonomy" id="2747483"/>
    <lineage>
        <taxon>Eukaryota</taxon>
        <taxon>Metazoa</taxon>
        <taxon>Ecdysozoa</taxon>
        <taxon>Arthropoda</taxon>
        <taxon>Chelicerata</taxon>
        <taxon>Arachnida</taxon>
        <taxon>Araneae</taxon>
        <taxon>Araneomorphae</taxon>
        <taxon>Entelegynae</taxon>
        <taxon>Araneoidea</taxon>
        <taxon>Nephilidae</taxon>
        <taxon>Trichonephila</taxon>
        <taxon>Trichonephila inaurata</taxon>
    </lineage>
</organism>
<sequence length="103" mass="11652">MVYKLTTVILLLSIYTFLSPKSDPIRQNSFHSTPGPESGNEFHLTNSNPISLGASWIVPSKRNCGARNPATRYPEEQLRRNHHFLVRYFILSCAVPFIPYSSG</sequence>
<keyword evidence="3" id="KW-1185">Reference proteome</keyword>
<evidence type="ECO:0000313" key="3">
    <source>
        <dbReference type="Proteomes" id="UP000886998"/>
    </source>
</evidence>
<gene>
    <name evidence="2" type="ORF">TNIN_453881</name>
</gene>
<protein>
    <submittedName>
        <fullName evidence="2">Uncharacterized protein</fullName>
    </submittedName>
</protein>
<feature type="signal peptide" evidence="1">
    <location>
        <begin position="1"/>
        <end position="20"/>
    </location>
</feature>
<dbReference type="Proteomes" id="UP000886998">
    <property type="component" value="Unassembled WGS sequence"/>
</dbReference>